<dbReference type="NCBIfam" id="NF033678">
    <property type="entry name" value="C69_fam_dipept"/>
    <property type="match status" value="1"/>
</dbReference>
<evidence type="ECO:0000313" key="10">
    <source>
        <dbReference type="Proteomes" id="UP000365705"/>
    </source>
</evidence>
<dbReference type="InterPro" id="IPR047804">
    <property type="entry name" value="C69_dipept_A-like"/>
</dbReference>
<dbReference type="Gene3D" id="3.60.60.10">
    <property type="entry name" value="Penicillin V Acylase, Chain A"/>
    <property type="match status" value="1"/>
</dbReference>
<keyword evidence="3 6" id="KW-0645">Protease</keyword>
<dbReference type="Proteomes" id="UP000365705">
    <property type="component" value="Unassembled WGS sequence"/>
</dbReference>
<evidence type="ECO:0000313" key="9">
    <source>
        <dbReference type="Proteomes" id="UP000030001"/>
    </source>
</evidence>
<comment type="catalytic activity">
    <reaction evidence="1">
        <text>an L-aminoacyl-L-amino acid + H2O = 2 an L-alpha-amino acid</text>
        <dbReference type="Rhea" id="RHEA:48940"/>
        <dbReference type="ChEBI" id="CHEBI:15377"/>
        <dbReference type="ChEBI" id="CHEBI:59869"/>
        <dbReference type="ChEBI" id="CHEBI:77460"/>
        <dbReference type="EC" id="3.4.13.19"/>
    </reaction>
</comment>
<dbReference type="PANTHER" id="PTHR12994:SF17">
    <property type="entry name" value="LD30995P"/>
    <property type="match status" value="1"/>
</dbReference>
<dbReference type="GO" id="GO:0006508">
    <property type="term" value="P:proteolysis"/>
    <property type="evidence" value="ECO:0007669"/>
    <property type="project" value="UniProtKB-KW"/>
</dbReference>
<dbReference type="InterPro" id="IPR005322">
    <property type="entry name" value="Peptidase_C69"/>
</dbReference>
<keyword evidence="4 6" id="KW-0378">Hydrolase</keyword>
<dbReference type="EMBL" id="JROC01000032">
    <property type="protein sequence ID" value="KGL66857.1"/>
    <property type="molecule type" value="Genomic_DNA"/>
</dbReference>
<organism evidence="7 9">
    <name type="scientific">Limosilactobacillus mucosae</name>
    <name type="common">Lactobacillus mucosae</name>
    <dbReference type="NCBI Taxonomy" id="97478"/>
    <lineage>
        <taxon>Bacteria</taxon>
        <taxon>Bacillati</taxon>
        <taxon>Bacillota</taxon>
        <taxon>Bacilli</taxon>
        <taxon>Lactobacillales</taxon>
        <taxon>Lactobacillaceae</taxon>
        <taxon>Limosilactobacillus</taxon>
    </lineage>
</organism>
<dbReference type="PANTHER" id="PTHR12994">
    <property type="entry name" value="SECERNIN"/>
    <property type="match status" value="1"/>
</dbReference>
<dbReference type="RefSeq" id="WP_034540205.1">
    <property type="nucleotide sequence ID" value="NZ_CABFNH010000031.1"/>
</dbReference>
<keyword evidence="5 6" id="KW-0224">Dipeptidase</keyword>
<evidence type="ECO:0000256" key="2">
    <source>
        <dbReference type="ARBA" id="ARBA00007225"/>
    </source>
</evidence>
<evidence type="ECO:0000256" key="5">
    <source>
        <dbReference type="ARBA" id="ARBA00022997"/>
    </source>
</evidence>
<dbReference type="GO" id="GO:0016805">
    <property type="term" value="F:dipeptidase activity"/>
    <property type="evidence" value="ECO:0007669"/>
    <property type="project" value="UniProtKB-KW"/>
</dbReference>
<protein>
    <recommendedName>
        <fullName evidence="6">Dipeptidase</fullName>
        <ecNumber evidence="6">3.4.-.-</ecNumber>
    </recommendedName>
</protein>
<reference evidence="7 9" key="1">
    <citation type="submission" date="2014-09" db="EMBL/GenBank/DDBJ databases">
        <title>Lactobacillus mucosae CRL573 Genome Sequencing.</title>
        <authorList>
            <person name="Bleckwedel J."/>
            <person name="Teran L.C."/>
            <person name="Bonacina J."/>
            <person name="Saavedra L."/>
            <person name="Mozzi F.B."/>
            <person name="Raya R.R."/>
        </authorList>
    </citation>
    <scope>NUCLEOTIDE SEQUENCE [LARGE SCALE GENOMIC DNA]</scope>
    <source>
        <strain evidence="7 9">CRL573</strain>
    </source>
</reference>
<sequence>MSQKLSACTSILIGKKASRDGSIMIGRNEDAKAAWPKRLVVHARGEMPSQFVSKDTKLELSLPKISARYTATPEWTDKYGLFEEAGINEYGVAMSATESAYSNDLVLGYDPLVKEGLNEEAMVTVVLPYVKTAREGVQRLGELVAKYGTGETNGILFADDDEAWYLETGAGHYWVAQRIPDDCYAVVANQLAIQEIDFNDPDNFMYHPGIQEFVEKNHLNPHPGTFNFRQIFGTADRSDAVYSEPRVWYGHQMFSPKAAQNEQPEATDLPFLMKPERKLSIFDAQAYLGSHYEGTPFDPIGTGSDEEKHRYRPISLAKTQEAHILQTSRASKNSIHWIAMGVANESTFVPFFSNINDTPAPYKRGKLPAQLNSAYWIFKHASVLVDSHLHDFLPMLRDVQKDCNAKAIAMIQATDEKAAGLAGAKLTNYLTRQSENFATDVLNAYRQLSLELITKMTDYCPLNFNTDENL</sequence>
<name>A0A099YBS3_LIMMU</name>
<dbReference type="EC" id="3.4.-.-" evidence="6"/>
<accession>A0A099YBS3</accession>
<dbReference type="EMBL" id="CABFNH010000031">
    <property type="protein sequence ID" value="VTZ93098.1"/>
    <property type="molecule type" value="Genomic_DNA"/>
</dbReference>
<evidence type="ECO:0000313" key="8">
    <source>
        <dbReference type="EMBL" id="VTZ93098.1"/>
    </source>
</evidence>
<evidence type="ECO:0000256" key="6">
    <source>
        <dbReference type="RuleBase" id="RU364089"/>
    </source>
</evidence>
<comment type="similarity">
    <text evidence="2 6">Belongs to the peptidase C69 family.</text>
</comment>
<evidence type="ECO:0000256" key="1">
    <source>
        <dbReference type="ARBA" id="ARBA00001670"/>
    </source>
</evidence>
<evidence type="ECO:0000313" key="7">
    <source>
        <dbReference type="EMBL" id="KGL66857.1"/>
    </source>
</evidence>
<dbReference type="Pfam" id="PF03577">
    <property type="entry name" value="Peptidase_C69"/>
    <property type="match status" value="1"/>
</dbReference>
<gene>
    <name evidence="8" type="primary">pepD</name>
    <name evidence="8" type="ORF">LMUP508_01869</name>
    <name evidence="7" type="ORF">LX03_06095</name>
</gene>
<dbReference type="AlphaFoldDB" id="A0A099YBS3"/>
<evidence type="ECO:0000256" key="4">
    <source>
        <dbReference type="ARBA" id="ARBA00022801"/>
    </source>
</evidence>
<reference evidence="8 10" key="2">
    <citation type="submission" date="2019-06" db="EMBL/GenBank/DDBJ databases">
        <authorList>
            <person name="Rodrigo-Torres L."/>
            <person name="Arahal R. D."/>
            <person name="Lucena T."/>
        </authorList>
    </citation>
    <scope>NUCLEOTIDE SEQUENCE [LARGE SCALE GENOMIC DNA]</scope>
    <source>
        <strain evidence="8 10">INIA P508</strain>
    </source>
</reference>
<dbReference type="Proteomes" id="UP000030001">
    <property type="component" value="Unassembled WGS sequence"/>
</dbReference>
<evidence type="ECO:0000256" key="3">
    <source>
        <dbReference type="ARBA" id="ARBA00022670"/>
    </source>
</evidence>
<dbReference type="GO" id="GO:0070004">
    <property type="term" value="F:cysteine-type exopeptidase activity"/>
    <property type="evidence" value="ECO:0007669"/>
    <property type="project" value="InterPro"/>
</dbReference>
<proteinExistence type="inferred from homology"/>